<evidence type="ECO:0000256" key="3">
    <source>
        <dbReference type="ARBA" id="ARBA00022833"/>
    </source>
</evidence>
<evidence type="ECO:0000313" key="9">
    <source>
        <dbReference type="Proteomes" id="UP000467700"/>
    </source>
</evidence>
<feature type="compositionally biased region" description="Basic and acidic residues" evidence="5">
    <location>
        <begin position="128"/>
        <end position="155"/>
    </location>
</feature>
<dbReference type="InterPro" id="IPR017907">
    <property type="entry name" value="Znf_RING_CS"/>
</dbReference>
<dbReference type="PANTHER" id="PTHR10131">
    <property type="entry name" value="TNF RECEPTOR ASSOCIATED FACTOR"/>
    <property type="match status" value="1"/>
</dbReference>
<dbReference type="OrthoDB" id="1630758at2759"/>
<sequence>MSLYTYVGTPNPNLICCICRTPFTDPTTTRTCAHTFCSECILRALSHSSLCPVDRSPLALEDLGAAGPIVRSMVDELPVECVHRAEGCLHVCQRQDLATHLKEGCAFAEVRCELRGCEEVSVKRDGMKKHLLEAHGQEVDGREEGKDRKEGQKQDELEDETSDNTESETQPCPHAALGCPYTGTGPPTSHLASCPYEALKGFVSAHTARNALLTEQNILLRHRVDTLESAMQVMRREMGAVRAALGPWYKTAYHGVVLPRSAGTSSELPVGLQPASAGPSGVVGLGMGGAPELEHAQVVTGTSIAPDIFAPYFPMEESLQPRAPMGHRTSASLGGEGAYGRSASAAGVIAPLDLGTTLEGTLTGLRESVVGLAAGVDSVGRRSEIAIANETLRLQEELMSVRVQMNGLRMQVHGMMMDRNAALRGGEEGAVFGQQQQFPVYPAPRVNFGVPPSITKL</sequence>
<feature type="compositionally biased region" description="Acidic residues" evidence="5">
    <location>
        <begin position="156"/>
        <end position="166"/>
    </location>
</feature>
<name>A0A8S0W8U1_CYCAE</name>
<feature type="domain" description="TRAF-type" evidence="7">
    <location>
        <begin position="77"/>
        <end position="117"/>
    </location>
</feature>
<keyword evidence="1 4" id="KW-0479">Metal-binding</keyword>
<keyword evidence="2 4" id="KW-0863">Zinc-finger</keyword>
<dbReference type="SUPFAM" id="SSF49599">
    <property type="entry name" value="TRAF domain-like"/>
    <property type="match status" value="1"/>
</dbReference>
<evidence type="ECO:0000256" key="2">
    <source>
        <dbReference type="ARBA" id="ARBA00022771"/>
    </source>
</evidence>
<evidence type="ECO:0000256" key="1">
    <source>
        <dbReference type="ARBA" id="ARBA00022723"/>
    </source>
</evidence>
<protein>
    <recommendedName>
        <fullName evidence="10">RING-type domain-containing protein</fullName>
    </recommendedName>
</protein>
<dbReference type="Pfam" id="PF13923">
    <property type="entry name" value="zf-C3HC4_2"/>
    <property type="match status" value="1"/>
</dbReference>
<evidence type="ECO:0000256" key="5">
    <source>
        <dbReference type="SAM" id="MobiDB-lite"/>
    </source>
</evidence>
<dbReference type="EMBL" id="CACVBS010000034">
    <property type="protein sequence ID" value="CAA7261706.1"/>
    <property type="molecule type" value="Genomic_DNA"/>
</dbReference>
<dbReference type="InterPro" id="IPR001293">
    <property type="entry name" value="Znf_TRAF"/>
</dbReference>
<dbReference type="Gene3D" id="3.30.40.10">
    <property type="entry name" value="Zinc/RING finger domain, C3HC4 (zinc finger)"/>
    <property type="match status" value="1"/>
</dbReference>
<dbReference type="GO" id="GO:0008270">
    <property type="term" value="F:zinc ion binding"/>
    <property type="evidence" value="ECO:0007669"/>
    <property type="project" value="UniProtKB-KW"/>
</dbReference>
<accession>A0A8S0W8U1</accession>
<dbReference type="InterPro" id="IPR013083">
    <property type="entry name" value="Znf_RING/FYVE/PHD"/>
</dbReference>
<reference evidence="8 9" key="1">
    <citation type="submission" date="2020-01" db="EMBL/GenBank/DDBJ databases">
        <authorList>
            <person name="Gupta K D."/>
        </authorList>
    </citation>
    <scope>NUCLEOTIDE SEQUENCE [LARGE SCALE GENOMIC DNA]</scope>
</reference>
<evidence type="ECO:0000259" key="6">
    <source>
        <dbReference type="PROSITE" id="PS50089"/>
    </source>
</evidence>
<comment type="caution">
    <text evidence="8">The sequence shown here is derived from an EMBL/GenBank/DDBJ whole genome shotgun (WGS) entry which is preliminary data.</text>
</comment>
<evidence type="ECO:0008006" key="10">
    <source>
        <dbReference type="Google" id="ProtNLM"/>
    </source>
</evidence>
<dbReference type="AlphaFoldDB" id="A0A8S0W8U1"/>
<feature type="region of interest" description="Disordered" evidence="5">
    <location>
        <begin position="128"/>
        <end position="173"/>
    </location>
</feature>
<dbReference type="PROSITE" id="PS50089">
    <property type="entry name" value="ZF_RING_2"/>
    <property type="match status" value="1"/>
</dbReference>
<evidence type="ECO:0000256" key="4">
    <source>
        <dbReference type="PROSITE-ProRule" id="PRU00207"/>
    </source>
</evidence>
<dbReference type="Proteomes" id="UP000467700">
    <property type="component" value="Unassembled WGS sequence"/>
</dbReference>
<feature type="domain" description="RING-type" evidence="6">
    <location>
        <begin position="16"/>
        <end position="55"/>
    </location>
</feature>
<dbReference type="PROSITE" id="PS50145">
    <property type="entry name" value="ZF_TRAF"/>
    <property type="match status" value="1"/>
</dbReference>
<keyword evidence="9" id="KW-1185">Reference proteome</keyword>
<dbReference type="PANTHER" id="PTHR10131:SF94">
    <property type="entry name" value="TNF RECEPTOR-ASSOCIATED FACTOR 4"/>
    <property type="match status" value="1"/>
</dbReference>
<dbReference type="PROSITE" id="PS00518">
    <property type="entry name" value="ZF_RING_1"/>
    <property type="match status" value="1"/>
</dbReference>
<dbReference type="SUPFAM" id="SSF57850">
    <property type="entry name" value="RING/U-box"/>
    <property type="match status" value="1"/>
</dbReference>
<dbReference type="SMART" id="SM00184">
    <property type="entry name" value="RING"/>
    <property type="match status" value="1"/>
</dbReference>
<feature type="zinc finger region" description="TRAF-type" evidence="4">
    <location>
        <begin position="77"/>
        <end position="117"/>
    </location>
</feature>
<gene>
    <name evidence="8" type="ORF">AAE3_LOCUS3924</name>
</gene>
<organism evidence="8 9">
    <name type="scientific">Cyclocybe aegerita</name>
    <name type="common">Black poplar mushroom</name>
    <name type="synonym">Agrocybe aegerita</name>
    <dbReference type="NCBI Taxonomy" id="1973307"/>
    <lineage>
        <taxon>Eukaryota</taxon>
        <taxon>Fungi</taxon>
        <taxon>Dikarya</taxon>
        <taxon>Basidiomycota</taxon>
        <taxon>Agaricomycotina</taxon>
        <taxon>Agaricomycetes</taxon>
        <taxon>Agaricomycetidae</taxon>
        <taxon>Agaricales</taxon>
        <taxon>Agaricineae</taxon>
        <taxon>Bolbitiaceae</taxon>
        <taxon>Cyclocybe</taxon>
    </lineage>
</organism>
<keyword evidence="3 4" id="KW-0862">Zinc</keyword>
<dbReference type="InterPro" id="IPR001841">
    <property type="entry name" value="Znf_RING"/>
</dbReference>
<evidence type="ECO:0000313" key="8">
    <source>
        <dbReference type="EMBL" id="CAA7261706.1"/>
    </source>
</evidence>
<evidence type="ECO:0000259" key="7">
    <source>
        <dbReference type="PROSITE" id="PS50145"/>
    </source>
</evidence>
<proteinExistence type="predicted"/>